<protein>
    <recommendedName>
        <fullName evidence="1">Transposase Tc1-like domain-containing protein</fullName>
    </recommendedName>
</protein>
<dbReference type="Pfam" id="PF01498">
    <property type="entry name" value="HTH_Tnp_Tc3_2"/>
    <property type="match status" value="1"/>
</dbReference>
<gene>
    <name evidence="2" type="ORF">A3Q56_03699</name>
</gene>
<comment type="caution">
    <text evidence="2">The sequence shown here is derived from an EMBL/GenBank/DDBJ whole genome shotgun (WGS) entry which is preliminary data.</text>
</comment>
<dbReference type="GO" id="GO:0003677">
    <property type="term" value="F:DNA binding"/>
    <property type="evidence" value="ECO:0007669"/>
    <property type="project" value="InterPro"/>
</dbReference>
<feature type="domain" description="Transposase Tc1-like" evidence="1">
    <location>
        <begin position="19"/>
        <end position="75"/>
    </location>
</feature>
<dbReference type="InterPro" id="IPR002492">
    <property type="entry name" value="Transposase_Tc1-like"/>
</dbReference>
<evidence type="ECO:0000259" key="1">
    <source>
        <dbReference type="Pfam" id="PF01498"/>
    </source>
</evidence>
<dbReference type="EMBL" id="LWCA01000419">
    <property type="protein sequence ID" value="OAF68602.1"/>
    <property type="molecule type" value="Genomic_DNA"/>
</dbReference>
<dbReference type="OrthoDB" id="10006939at2759"/>
<proteinExistence type="predicted"/>
<reference evidence="2 3" key="1">
    <citation type="submission" date="2016-04" db="EMBL/GenBank/DDBJ databases">
        <title>The genome of Intoshia linei affirms orthonectids as highly simplified spiralians.</title>
        <authorList>
            <person name="Mikhailov K.V."/>
            <person name="Slusarev G.S."/>
            <person name="Nikitin M.A."/>
            <person name="Logacheva M.D."/>
            <person name="Penin A."/>
            <person name="Aleoshin V."/>
            <person name="Panchin Y.V."/>
        </authorList>
    </citation>
    <scope>NUCLEOTIDE SEQUENCE [LARGE SCALE GENOMIC DNA]</scope>
    <source>
        <strain evidence="2">Intl2013</strain>
        <tissue evidence="2">Whole animal</tissue>
    </source>
</reference>
<organism evidence="2 3">
    <name type="scientific">Intoshia linei</name>
    <dbReference type="NCBI Taxonomy" id="1819745"/>
    <lineage>
        <taxon>Eukaryota</taxon>
        <taxon>Metazoa</taxon>
        <taxon>Spiralia</taxon>
        <taxon>Lophotrochozoa</taxon>
        <taxon>Mesozoa</taxon>
        <taxon>Orthonectida</taxon>
        <taxon>Rhopaluridae</taxon>
        <taxon>Intoshia</taxon>
    </lineage>
</organism>
<sequence length="89" mass="10571">MLVREDRLLEIKAKSNFLLTANELGKSIASSSKFSPATVKRSLRRIGLFERIAVKKPYRTTLHKRKRLKWCKNRRDSSEHDWNFFVYSD</sequence>
<keyword evidence="3" id="KW-1185">Reference proteome</keyword>
<evidence type="ECO:0000313" key="2">
    <source>
        <dbReference type="EMBL" id="OAF68602.1"/>
    </source>
</evidence>
<accession>A0A177B4E4</accession>
<dbReference type="AlphaFoldDB" id="A0A177B4E4"/>
<dbReference type="GO" id="GO:0015074">
    <property type="term" value="P:DNA integration"/>
    <property type="evidence" value="ECO:0007669"/>
    <property type="project" value="InterPro"/>
</dbReference>
<dbReference type="Proteomes" id="UP000078046">
    <property type="component" value="Unassembled WGS sequence"/>
</dbReference>
<name>A0A177B4E4_9BILA</name>
<dbReference type="GO" id="GO:0006313">
    <property type="term" value="P:DNA transposition"/>
    <property type="evidence" value="ECO:0007669"/>
    <property type="project" value="InterPro"/>
</dbReference>
<evidence type="ECO:0000313" key="3">
    <source>
        <dbReference type="Proteomes" id="UP000078046"/>
    </source>
</evidence>